<dbReference type="InterPro" id="IPR023674">
    <property type="entry name" value="Ribosomal_uL1-like"/>
</dbReference>
<dbReference type="PIRSF" id="PIRSF002155">
    <property type="entry name" value="Ribosomal_L1"/>
    <property type="match status" value="1"/>
</dbReference>
<keyword evidence="6 10" id="KW-0694">RNA-binding</keyword>
<dbReference type="GO" id="GO:0015934">
    <property type="term" value="C:large ribosomal subunit"/>
    <property type="evidence" value="ECO:0007669"/>
    <property type="project" value="InterPro"/>
</dbReference>
<protein>
    <recommendedName>
        <fullName evidence="9 10">Large ribosomal subunit protein uL1</fullName>
    </recommendedName>
</protein>
<evidence type="ECO:0000256" key="7">
    <source>
        <dbReference type="ARBA" id="ARBA00022980"/>
    </source>
</evidence>
<evidence type="ECO:0000256" key="1">
    <source>
        <dbReference type="ARBA" id="ARBA00010531"/>
    </source>
</evidence>
<name>A0A7V5CU80_9BACT</name>
<keyword evidence="2 10" id="KW-0678">Repressor</keyword>
<dbReference type="Gene3D" id="3.30.190.20">
    <property type="match status" value="1"/>
</dbReference>
<dbReference type="InterPro" id="IPR023673">
    <property type="entry name" value="Ribosomal_uL1_CS"/>
</dbReference>
<dbReference type="AlphaFoldDB" id="A0A7V5CU80"/>
<evidence type="ECO:0000256" key="10">
    <source>
        <dbReference type="HAMAP-Rule" id="MF_01318"/>
    </source>
</evidence>
<evidence type="ECO:0000256" key="4">
    <source>
        <dbReference type="ARBA" id="ARBA00022730"/>
    </source>
</evidence>
<keyword evidence="4 10" id="KW-0699">rRNA-binding</keyword>
<dbReference type="GO" id="GO:0003735">
    <property type="term" value="F:structural constituent of ribosome"/>
    <property type="evidence" value="ECO:0007669"/>
    <property type="project" value="InterPro"/>
</dbReference>
<accession>A0A7V5CU80</accession>
<dbReference type="GO" id="GO:0000049">
    <property type="term" value="F:tRNA binding"/>
    <property type="evidence" value="ECO:0007669"/>
    <property type="project" value="UniProtKB-KW"/>
</dbReference>
<evidence type="ECO:0000313" key="12">
    <source>
        <dbReference type="EMBL" id="HGY95324.1"/>
    </source>
</evidence>
<dbReference type="InterPro" id="IPR005878">
    <property type="entry name" value="Ribosom_uL1_bac-type"/>
</dbReference>
<dbReference type="Pfam" id="PF00687">
    <property type="entry name" value="Ribosomal_L1"/>
    <property type="match status" value="1"/>
</dbReference>
<dbReference type="GO" id="GO:0019843">
    <property type="term" value="F:rRNA binding"/>
    <property type="evidence" value="ECO:0007669"/>
    <property type="project" value="UniProtKB-UniRule"/>
</dbReference>
<dbReference type="InterPro" id="IPR016095">
    <property type="entry name" value="Ribosomal_uL1_3-a/b-sand"/>
</dbReference>
<dbReference type="Gene3D" id="3.40.50.790">
    <property type="match status" value="1"/>
</dbReference>
<comment type="caution">
    <text evidence="12">The sequence shown here is derived from an EMBL/GenBank/DDBJ whole genome shotgun (WGS) entry which is preliminary data.</text>
</comment>
<evidence type="ECO:0000256" key="9">
    <source>
        <dbReference type="ARBA" id="ARBA00035241"/>
    </source>
</evidence>
<dbReference type="InterPro" id="IPR028364">
    <property type="entry name" value="Ribosomal_uL1/biogenesis"/>
</dbReference>
<dbReference type="GO" id="GO:0006417">
    <property type="term" value="P:regulation of translation"/>
    <property type="evidence" value="ECO:0007669"/>
    <property type="project" value="UniProtKB-KW"/>
</dbReference>
<evidence type="ECO:0000256" key="8">
    <source>
        <dbReference type="ARBA" id="ARBA00023274"/>
    </source>
</evidence>
<comment type="subunit">
    <text evidence="10">Part of the 50S ribosomal subunit.</text>
</comment>
<reference evidence="12" key="1">
    <citation type="journal article" date="2020" name="mSystems">
        <title>Genome- and Community-Level Interaction Insights into Carbon Utilization and Element Cycling Functions of Hydrothermarchaeota in Hydrothermal Sediment.</title>
        <authorList>
            <person name="Zhou Z."/>
            <person name="Liu Y."/>
            <person name="Xu W."/>
            <person name="Pan J."/>
            <person name="Luo Z.H."/>
            <person name="Li M."/>
        </authorList>
    </citation>
    <scope>NUCLEOTIDE SEQUENCE [LARGE SCALE GENOMIC DNA]</scope>
    <source>
        <strain evidence="12">SpSt-855</strain>
    </source>
</reference>
<dbReference type="GO" id="GO:0006412">
    <property type="term" value="P:translation"/>
    <property type="evidence" value="ECO:0007669"/>
    <property type="project" value="UniProtKB-UniRule"/>
</dbReference>
<evidence type="ECO:0000256" key="11">
    <source>
        <dbReference type="RuleBase" id="RU000659"/>
    </source>
</evidence>
<organism evidence="12">
    <name type="scientific">Acidobacterium capsulatum</name>
    <dbReference type="NCBI Taxonomy" id="33075"/>
    <lineage>
        <taxon>Bacteria</taxon>
        <taxon>Pseudomonadati</taxon>
        <taxon>Acidobacteriota</taxon>
        <taxon>Terriglobia</taxon>
        <taxon>Terriglobales</taxon>
        <taxon>Acidobacteriaceae</taxon>
        <taxon>Acidobacterium</taxon>
    </lineage>
</organism>
<dbReference type="PROSITE" id="PS01199">
    <property type="entry name" value="RIBOSOMAL_L1"/>
    <property type="match status" value="1"/>
</dbReference>
<comment type="function">
    <text evidence="10">Protein L1 is also a translational repressor protein, it controls the translation of the L11 operon by binding to its mRNA.</text>
</comment>
<dbReference type="FunFam" id="3.40.50.790:FF:000001">
    <property type="entry name" value="50S ribosomal protein L1"/>
    <property type="match status" value="1"/>
</dbReference>
<evidence type="ECO:0000256" key="6">
    <source>
        <dbReference type="ARBA" id="ARBA00022884"/>
    </source>
</evidence>
<keyword evidence="8 10" id="KW-0687">Ribonucleoprotein</keyword>
<dbReference type="SUPFAM" id="SSF56808">
    <property type="entry name" value="Ribosomal protein L1"/>
    <property type="match status" value="1"/>
</dbReference>
<dbReference type="EMBL" id="DTKL01000073">
    <property type="protein sequence ID" value="HGY95324.1"/>
    <property type="molecule type" value="Genomic_DNA"/>
</dbReference>
<dbReference type="OMA" id="EFRVDKH"/>
<proteinExistence type="inferred from homology"/>
<dbReference type="NCBIfam" id="TIGR01169">
    <property type="entry name" value="rplA_bact"/>
    <property type="match status" value="1"/>
</dbReference>
<comment type="similarity">
    <text evidence="1 10 11">Belongs to the universal ribosomal protein uL1 family.</text>
</comment>
<dbReference type="HAMAP" id="MF_01318_B">
    <property type="entry name" value="Ribosomal_uL1_B"/>
    <property type="match status" value="1"/>
</dbReference>
<dbReference type="InterPro" id="IPR002143">
    <property type="entry name" value="Ribosomal_uL1"/>
</dbReference>
<dbReference type="PANTHER" id="PTHR36427:SF3">
    <property type="entry name" value="LARGE RIBOSOMAL SUBUNIT PROTEIN UL1M"/>
    <property type="match status" value="1"/>
</dbReference>
<evidence type="ECO:0000256" key="3">
    <source>
        <dbReference type="ARBA" id="ARBA00022555"/>
    </source>
</evidence>
<dbReference type="CDD" id="cd00403">
    <property type="entry name" value="Ribosomal_L1"/>
    <property type="match status" value="1"/>
</dbReference>
<keyword evidence="3 10" id="KW-0820">tRNA-binding</keyword>
<evidence type="ECO:0000256" key="2">
    <source>
        <dbReference type="ARBA" id="ARBA00022491"/>
    </source>
</evidence>
<keyword evidence="5 10" id="KW-0810">Translation regulation</keyword>
<evidence type="ECO:0000256" key="5">
    <source>
        <dbReference type="ARBA" id="ARBA00022845"/>
    </source>
</evidence>
<comment type="function">
    <text evidence="10">Binds directly to 23S rRNA. The L1 stalk is quite mobile in the ribosome, and is involved in E site tRNA release.</text>
</comment>
<keyword evidence="7 10" id="KW-0689">Ribosomal protein</keyword>
<dbReference type="PANTHER" id="PTHR36427">
    <property type="entry name" value="54S RIBOSOMAL PROTEIN L1, MITOCHONDRIAL"/>
    <property type="match status" value="1"/>
</dbReference>
<dbReference type="SMR" id="A0A7V5CU80"/>
<gene>
    <name evidence="10" type="primary">rplA</name>
    <name evidence="12" type="ORF">ENW50_11680</name>
</gene>
<sequence>MSKKVSKNVAKARAAVEPRPYTLQDAVPLLQQVKFAKFDETVDLTMRLGVDPRHADQMVRGTVVLPHGLGKTKKVAVITTGDRQKEAEAAGAEIVGGEELVEKIQKESWTDFDALIATPDMMRSVGRLGKVLGPRGLMPNPKTGTVTNDVAAAVKEIKAGKIEYRTDKTALVHVPVGKLSFPAEKLIDNAMTVITSVVRAKPSAAKGKYIKGITLSSTMGPGIPLDGSVADAAAKA</sequence>